<dbReference type="InterPro" id="IPR010982">
    <property type="entry name" value="Lambda_DNA-bd_dom_sf"/>
</dbReference>
<proteinExistence type="predicted"/>
<evidence type="ECO:0000313" key="2">
    <source>
        <dbReference type="EMBL" id="KXS30472.1"/>
    </source>
</evidence>
<gene>
    <name evidence="2" type="ORF">AWT59_3402</name>
</gene>
<feature type="domain" description="HTH cro/C1-type" evidence="1">
    <location>
        <begin position="10"/>
        <end position="72"/>
    </location>
</feature>
<reference evidence="2 3" key="1">
    <citation type="submission" date="2016-02" db="EMBL/GenBank/DDBJ databases">
        <authorList>
            <person name="Wen L."/>
            <person name="He K."/>
            <person name="Yang H."/>
        </authorList>
    </citation>
    <scope>NUCLEOTIDE SEQUENCE [LARGE SCALE GENOMIC DNA]</scope>
    <source>
        <strain evidence="2">ShG14-8</strain>
    </source>
</reference>
<sequence>MNISTIGAIIKKERESCGLTQWALAKVSHVSRVTIVNLENGKVGDIGAVKLSEIAENVGISLFSMGKKVDFIKMTLGNVNTSYKNAMSKSDLEKFMLSGKIQPGLEGQVLHLIDETPTSLVSSTVKQIAAKK</sequence>
<dbReference type="SUPFAM" id="SSF47413">
    <property type="entry name" value="lambda repressor-like DNA-binding domains"/>
    <property type="match status" value="1"/>
</dbReference>
<evidence type="ECO:0000259" key="1">
    <source>
        <dbReference type="PROSITE" id="PS50943"/>
    </source>
</evidence>
<dbReference type="SMART" id="SM00530">
    <property type="entry name" value="HTH_XRE"/>
    <property type="match status" value="1"/>
</dbReference>
<dbReference type="InterPro" id="IPR001387">
    <property type="entry name" value="Cro/C1-type_HTH"/>
</dbReference>
<dbReference type="Gene3D" id="1.10.260.40">
    <property type="entry name" value="lambda repressor-like DNA-binding domains"/>
    <property type="match status" value="1"/>
</dbReference>
<reference evidence="2 3" key="2">
    <citation type="submission" date="2016-03" db="EMBL/GenBank/DDBJ databases">
        <title>New uncultured bacterium of the family Gallionellaceae from acid mine drainage: description and reconstruction of genome based on metagenomic analysis of microbial community.</title>
        <authorList>
            <person name="Kadnikov V."/>
            <person name="Ivasenko D."/>
            <person name="Beletsky A."/>
            <person name="Mardanov A."/>
            <person name="Danilova E."/>
            <person name="Pimenov N."/>
            <person name="Karnachuk O."/>
            <person name="Ravin N."/>
        </authorList>
    </citation>
    <scope>NUCLEOTIDE SEQUENCE [LARGE SCALE GENOMIC DNA]</scope>
    <source>
        <strain evidence="2">ShG14-8</strain>
    </source>
</reference>
<comment type="caution">
    <text evidence="2">The sequence shown here is derived from an EMBL/GenBank/DDBJ whole genome shotgun (WGS) entry which is preliminary data.</text>
</comment>
<dbReference type="PROSITE" id="PS50943">
    <property type="entry name" value="HTH_CROC1"/>
    <property type="match status" value="1"/>
</dbReference>
<organism evidence="2 3">
    <name type="scientific">Candidatus Gallionella acididurans</name>
    <dbReference type="NCBI Taxonomy" id="1796491"/>
    <lineage>
        <taxon>Bacteria</taxon>
        <taxon>Pseudomonadati</taxon>
        <taxon>Pseudomonadota</taxon>
        <taxon>Betaproteobacteria</taxon>
        <taxon>Nitrosomonadales</taxon>
        <taxon>Gallionellaceae</taxon>
        <taxon>Gallionella</taxon>
    </lineage>
</organism>
<dbReference type="Proteomes" id="UP000070578">
    <property type="component" value="Unassembled WGS sequence"/>
</dbReference>
<dbReference type="EMBL" id="LSLI01000238">
    <property type="protein sequence ID" value="KXS30472.1"/>
    <property type="molecule type" value="Genomic_DNA"/>
</dbReference>
<accession>A0A139BNB9</accession>
<dbReference type="AlphaFoldDB" id="A0A139BNB9"/>
<dbReference type="Pfam" id="PF01381">
    <property type="entry name" value="HTH_3"/>
    <property type="match status" value="1"/>
</dbReference>
<evidence type="ECO:0000313" key="3">
    <source>
        <dbReference type="Proteomes" id="UP000070578"/>
    </source>
</evidence>
<dbReference type="GO" id="GO:0003677">
    <property type="term" value="F:DNA binding"/>
    <property type="evidence" value="ECO:0007669"/>
    <property type="project" value="InterPro"/>
</dbReference>
<name>A0A139BNB9_9PROT</name>
<dbReference type="CDD" id="cd00093">
    <property type="entry name" value="HTH_XRE"/>
    <property type="match status" value="1"/>
</dbReference>
<protein>
    <submittedName>
        <fullName evidence="2">Transcriptional regulator</fullName>
    </submittedName>
</protein>
<feature type="non-terminal residue" evidence="2">
    <location>
        <position position="132"/>
    </location>
</feature>